<evidence type="ECO:0000313" key="2">
    <source>
        <dbReference type="Proteomes" id="UP000023152"/>
    </source>
</evidence>
<sequence length="223" mass="26966">MSFEYFDVEQEFNSFQIIWKDKFMQTFREPLNPYSMTMRQGLENLEDKLLRKEQVFFGVDETAQFECMFNDCRPPLSSDMDTNILLHDMYKHLPSYPQVEVLWNLFYNTIVQYKHTINPEIEKREIQKNSKLTNMKSISNERAEFNPLLFECDVHKIKIIEDLFFSKYFTNKNKMKALLHEIIKNGYLCDLIYEQEITSKKARTKMHEKIKKESNLIRIIRKN</sequence>
<comment type="caution">
    <text evidence="1">The sequence shown here is derived from an EMBL/GenBank/DDBJ whole genome shotgun (WGS) entry which is preliminary data.</text>
</comment>
<gene>
    <name evidence="1" type="ORF">RFI_30492</name>
</gene>
<dbReference type="Proteomes" id="UP000023152">
    <property type="component" value="Unassembled WGS sequence"/>
</dbReference>
<name>X6LYC8_RETFI</name>
<dbReference type="OrthoDB" id="6257037at2759"/>
<evidence type="ECO:0000313" key="1">
    <source>
        <dbReference type="EMBL" id="ETO06898.1"/>
    </source>
</evidence>
<organism evidence="1 2">
    <name type="scientific">Reticulomyxa filosa</name>
    <dbReference type="NCBI Taxonomy" id="46433"/>
    <lineage>
        <taxon>Eukaryota</taxon>
        <taxon>Sar</taxon>
        <taxon>Rhizaria</taxon>
        <taxon>Retaria</taxon>
        <taxon>Foraminifera</taxon>
        <taxon>Monothalamids</taxon>
        <taxon>Reticulomyxidae</taxon>
        <taxon>Reticulomyxa</taxon>
    </lineage>
</organism>
<proteinExistence type="predicted"/>
<accession>X6LYC8</accession>
<dbReference type="AlphaFoldDB" id="X6LYC8"/>
<protein>
    <submittedName>
        <fullName evidence="1">Uncharacterized protein</fullName>
    </submittedName>
</protein>
<reference evidence="1 2" key="1">
    <citation type="journal article" date="2013" name="Curr. Biol.">
        <title>The Genome of the Foraminiferan Reticulomyxa filosa.</title>
        <authorList>
            <person name="Glockner G."/>
            <person name="Hulsmann N."/>
            <person name="Schleicher M."/>
            <person name="Noegel A.A."/>
            <person name="Eichinger L."/>
            <person name="Gallinger C."/>
            <person name="Pawlowski J."/>
            <person name="Sierra R."/>
            <person name="Euteneuer U."/>
            <person name="Pillet L."/>
            <person name="Moustafa A."/>
            <person name="Platzer M."/>
            <person name="Groth M."/>
            <person name="Szafranski K."/>
            <person name="Schliwa M."/>
        </authorList>
    </citation>
    <scope>NUCLEOTIDE SEQUENCE [LARGE SCALE GENOMIC DNA]</scope>
</reference>
<keyword evidence="2" id="KW-1185">Reference proteome</keyword>
<dbReference type="EMBL" id="ASPP01026696">
    <property type="protein sequence ID" value="ETO06898.1"/>
    <property type="molecule type" value="Genomic_DNA"/>
</dbReference>